<feature type="transmembrane region" description="Helical" evidence="1">
    <location>
        <begin position="9"/>
        <end position="30"/>
    </location>
</feature>
<evidence type="ECO:0000313" key="3">
    <source>
        <dbReference type="Proteomes" id="UP000464524"/>
    </source>
</evidence>
<dbReference type="OrthoDB" id="5821246at2"/>
<evidence type="ECO:0008006" key="4">
    <source>
        <dbReference type="Google" id="ProtNLM"/>
    </source>
</evidence>
<keyword evidence="1" id="KW-0812">Transmembrane</keyword>
<keyword evidence="1" id="KW-0472">Membrane</keyword>
<dbReference type="Pfam" id="PF10095">
    <property type="entry name" value="DUF2333"/>
    <property type="match status" value="1"/>
</dbReference>
<dbReference type="Proteomes" id="UP000464524">
    <property type="component" value="Chromosome"/>
</dbReference>
<dbReference type="InterPro" id="IPR016936">
    <property type="entry name" value="UCP029693"/>
</dbReference>
<name>A0A857JLX0_9ALTE</name>
<dbReference type="EMBL" id="CP047656">
    <property type="protein sequence ID" value="QHJ12120.1"/>
    <property type="molecule type" value="Genomic_DNA"/>
</dbReference>
<dbReference type="PIRSF" id="PIRSF029693">
    <property type="entry name" value="UCP029693"/>
    <property type="match status" value="1"/>
</dbReference>
<keyword evidence="3" id="KW-1185">Reference proteome</keyword>
<proteinExistence type="predicted"/>
<dbReference type="AlphaFoldDB" id="A0A857JLX0"/>
<dbReference type="RefSeq" id="WP_007986964.1">
    <property type="nucleotide sequence ID" value="NZ_CP047656.1"/>
</dbReference>
<keyword evidence="1" id="KW-1133">Transmembrane helix</keyword>
<reference evidence="2 3" key="1">
    <citation type="submission" date="2019-12" db="EMBL/GenBank/DDBJ databases">
        <title>Genome sequencing and assembly of endphytes of Porphyra tenera.</title>
        <authorList>
            <person name="Park J.M."/>
            <person name="Shin R."/>
            <person name="Jo S.H."/>
        </authorList>
    </citation>
    <scope>NUCLEOTIDE SEQUENCE [LARGE SCALE GENOMIC DNA]</scope>
    <source>
        <strain evidence="2 3">GPM4</strain>
    </source>
</reference>
<evidence type="ECO:0000313" key="2">
    <source>
        <dbReference type="EMBL" id="QHJ12120.1"/>
    </source>
</evidence>
<gene>
    <name evidence="2" type="ORF">FX988_02371</name>
</gene>
<accession>A0A857JLX0</accession>
<organism evidence="2 3">
    <name type="scientific">Paraglaciecola mesophila</name>
    <dbReference type="NCBI Taxonomy" id="197222"/>
    <lineage>
        <taxon>Bacteria</taxon>
        <taxon>Pseudomonadati</taxon>
        <taxon>Pseudomonadota</taxon>
        <taxon>Gammaproteobacteria</taxon>
        <taxon>Alteromonadales</taxon>
        <taxon>Alteromonadaceae</taxon>
        <taxon>Paraglaciecola</taxon>
    </lineage>
</organism>
<sequence>MQKYLTPKWLLSAAAILFIIFWLIAIYWSFEPATFNPKQTAQDYAAQHNEKLVPGYTLTTSLITVTETLLNKSGGYLSNDVMPPGLFMDNMPSWEFGALEMSRDLALSMRKDISRSQSQSSENPFLTDAQPKLNIDHRSWLLPSAESQYQDAIDKLYQYRTSLSTSRQGSAQFYARADNLRDWVKQVEKRLGNLSQKLSVSVGQDRLDTSFAGDNSAGSIPAEELREQTSWFQLDNNFYEARGASWALIHFLKAVEVDFADVLDKKNARVSVQQIIRELESTQESIFSPMILNGSGFGMLANHSLVMANYISRANAALIELSELLNQG</sequence>
<evidence type="ECO:0000256" key="1">
    <source>
        <dbReference type="SAM" id="Phobius"/>
    </source>
</evidence>
<dbReference type="KEGG" id="pmes:FX988_02371"/>
<protein>
    <recommendedName>
        <fullName evidence="4">DUF2333 domain-containing protein</fullName>
    </recommendedName>
</protein>